<dbReference type="Proteomes" id="UP000007350">
    <property type="component" value="Unassembled WGS sequence"/>
</dbReference>
<gene>
    <name evidence="3" type="ORF">MOQ_009826</name>
</gene>
<dbReference type="OrthoDB" id="247748at2759"/>
<name>K2NBQ6_TRYCR</name>
<keyword evidence="4" id="KW-1185">Reference proteome</keyword>
<evidence type="ECO:0000256" key="1">
    <source>
        <dbReference type="SAM" id="Coils"/>
    </source>
</evidence>
<proteinExistence type="predicted"/>
<evidence type="ECO:0000313" key="4">
    <source>
        <dbReference type="Proteomes" id="UP000007350"/>
    </source>
</evidence>
<feature type="compositionally biased region" description="Low complexity" evidence="2">
    <location>
        <begin position="189"/>
        <end position="198"/>
    </location>
</feature>
<accession>K2NBQ6</accession>
<dbReference type="EMBL" id="AHKC01020586">
    <property type="protein sequence ID" value="EKF26477.1"/>
    <property type="molecule type" value="Genomic_DNA"/>
</dbReference>
<evidence type="ECO:0000256" key="2">
    <source>
        <dbReference type="SAM" id="MobiDB-lite"/>
    </source>
</evidence>
<dbReference type="AlphaFoldDB" id="K2NBQ6"/>
<keyword evidence="1" id="KW-0175">Coiled coil</keyword>
<protein>
    <submittedName>
        <fullName evidence="3">Uncharacterized protein</fullName>
    </submittedName>
</protein>
<feature type="coiled-coil region" evidence="1">
    <location>
        <begin position="113"/>
        <end position="140"/>
    </location>
</feature>
<reference evidence="3 4" key="1">
    <citation type="journal article" date="2012" name="BMC Genomics">
        <title>Comparative genomic analysis of human infective Trypanosoma cruzi lineages with the bat-restricted subspecies T. cruzi marinkellei.</title>
        <authorList>
            <person name="Franzen O."/>
            <person name="Talavera-Lopez C."/>
            <person name="Ochaya S."/>
            <person name="Butler C.E."/>
            <person name="Messenger L.A."/>
            <person name="Lewis M.D."/>
            <person name="Llewellyn M.S."/>
            <person name="Marinkelle C.J."/>
            <person name="Tyler K.M."/>
            <person name="Miles M.A."/>
            <person name="Andersson B."/>
        </authorList>
    </citation>
    <scope>NUCLEOTIDE SEQUENCE [LARGE SCALE GENOMIC DNA]</scope>
    <source>
        <strain evidence="3 4">B7</strain>
    </source>
</reference>
<evidence type="ECO:0000313" key="3">
    <source>
        <dbReference type="EMBL" id="EKF26477.1"/>
    </source>
</evidence>
<comment type="caution">
    <text evidence="3">The sequence shown here is derived from an EMBL/GenBank/DDBJ whole genome shotgun (WGS) entry which is preliminary data.</text>
</comment>
<organism evidence="3 4">
    <name type="scientific">Trypanosoma cruzi marinkellei</name>
    <dbReference type="NCBI Taxonomy" id="85056"/>
    <lineage>
        <taxon>Eukaryota</taxon>
        <taxon>Discoba</taxon>
        <taxon>Euglenozoa</taxon>
        <taxon>Kinetoplastea</taxon>
        <taxon>Metakinetoplastina</taxon>
        <taxon>Trypanosomatida</taxon>
        <taxon>Trypanosomatidae</taxon>
        <taxon>Trypanosoma</taxon>
        <taxon>Schizotrypanum</taxon>
    </lineage>
</organism>
<sequence length="209" mass="23822">MEATKQEMDEASALIAWGRQVLVNRRLQKQRERLRREMSHDSDAAQHLNPIGARHLAISEASSACDRDGVVSPPRHDKLMAEENRLLPPLEHHVGHDGVASTRIESLPRSSILRQDTVEVAQLQRRVEVAKQTLQELSEIDSHNNKVFWQRMQELQSMLEQVELQKEPQRHATSLSCGKNAVGETTHVFNNNNNNNFNTDARKMGTNRN</sequence>
<feature type="region of interest" description="Disordered" evidence="2">
    <location>
        <begin position="186"/>
        <end position="209"/>
    </location>
</feature>